<name>A0A733EFC9_SALDE</name>
<comment type="caution">
    <text evidence="2">The sequence shown here is derived from an EMBL/GenBank/DDBJ whole genome shotgun (WGS) entry which is preliminary data.</text>
</comment>
<proteinExistence type="predicted"/>
<feature type="non-terminal residue" evidence="2">
    <location>
        <position position="63"/>
    </location>
</feature>
<evidence type="ECO:0000313" key="2">
    <source>
        <dbReference type="EMBL" id="HAE5464195.1"/>
    </source>
</evidence>
<organism evidence="2">
    <name type="scientific">Salmonella derby</name>
    <dbReference type="NCBI Taxonomy" id="28144"/>
    <lineage>
        <taxon>Bacteria</taxon>
        <taxon>Pseudomonadati</taxon>
        <taxon>Pseudomonadota</taxon>
        <taxon>Gammaproteobacteria</taxon>
        <taxon>Enterobacterales</taxon>
        <taxon>Enterobacteriaceae</taxon>
        <taxon>Salmonella</taxon>
    </lineage>
</organism>
<gene>
    <name evidence="1" type="ORF">G4D33_004360</name>
    <name evidence="2" type="ORF">G4H65_004804</name>
</gene>
<sequence>MVLFFLERDLIINEIAHSVSLNDTIIHTTVSHLFYVSLSIKNNYLSKCTVMAFIRRIAFHLAA</sequence>
<dbReference type="EMBL" id="DAASAA010000094">
    <property type="protein sequence ID" value="HAE4653332.1"/>
    <property type="molecule type" value="Genomic_DNA"/>
</dbReference>
<accession>A0A733EFC9</accession>
<protein>
    <submittedName>
        <fullName evidence="2">Uncharacterized protein</fullName>
    </submittedName>
</protein>
<evidence type="ECO:0000313" key="1">
    <source>
        <dbReference type="EMBL" id="HAE4653332.1"/>
    </source>
</evidence>
<dbReference type="EMBL" id="DAASGV010000057">
    <property type="protein sequence ID" value="HAE5464195.1"/>
    <property type="molecule type" value="Genomic_DNA"/>
</dbReference>
<reference evidence="2" key="1">
    <citation type="journal article" date="2018" name="Genome Biol.">
        <title>SKESA: strategic k-mer extension for scrupulous assemblies.</title>
        <authorList>
            <person name="Souvorov A."/>
            <person name="Agarwala R."/>
            <person name="Lipman D.J."/>
        </authorList>
    </citation>
    <scope>NUCLEOTIDE SEQUENCE</scope>
    <source>
        <strain evidence="2">Salmonella enterica</strain>
    </source>
</reference>
<dbReference type="AlphaFoldDB" id="A0A733EFC9"/>
<reference evidence="2" key="2">
    <citation type="submission" date="2018-07" db="EMBL/GenBank/DDBJ databases">
        <authorList>
            <consortium name="NCBI Pathogen Detection Project"/>
        </authorList>
    </citation>
    <scope>NUCLEOTIDE SEQUENCE</scope>
    <source>
        <strain evidence="2">Salmonella enterica</strain>
    </source>
</reference>